<dbReference type="AlphaFoldDB" id="A0A5S5D8A9"/>
<dbReference type="Proteomes" id="UP000325105">
    <property type="component" value="Unassembled WGS sequence"/>
</dbReference>
<sequence length="40" mass="4908">MFKTFVSRFLHFIKKPNKFISHNNYVYQCRKSKNVISTVR</sequence>
<comment type="caution">
    <text evidence="1">The sequence shown here is derived from an EMBL/GenBank/DDBJ whole genome shotgun (WGS) entry which is preliminary data.</text>
</comment>
<evidence type="ECO:0000313" key="1">
    <source>
        <dbReference type="EMBL" id="TYP92250.1"/>
    </source>
</evidence>
<reference evidence="1 2" key="1">
    <citation type="submission" date="2019-07" db="EMBL/GenBank/DDBJ databases">
        <title>Genomic Encyclopedia of Archaeal and Bacterial Type Strains, Phase II (KMG-II): from individual species to whole genera.</title>
        <authorList>
            <person name="Goeker M."/>
        </authorList>
    </citation>
    <scope>NUCLEOTIDE SEQUENCE [LARGE SCALE GENOMIC DNA]</scope>
    <source>
        <strain evidence="1 2">DSM 18850</strain>
    </source>
</reference>
<name>A0A5S5D8A9_9SPHI</name>
<proteinExistence type="predicted"/>
<organism evidence="1 2">
    <name type="scientific">Sphingobacterium allocomposti</name>
    <dbReference type="NCBI Taxonomy" id="415956"/>
    <lineage>
        <taxon>Bacteria</taxon>
        <taxon>Pseudomonadati</taxon>
        <taxon>Bacteroidota</taxon>
        <taxon>Sphingobacteriia</taxon>
        <taxon>Sphingobacteriales</taxon>
        <taxon>Sphingobacteriaceae</taxon>
        <taxon>Sphingobacterium</taxon>
    </lineage>
</organism>
<dbReference type="EMBL" id="VNHX01000017">
    <property type="protein sequence ID" value="TYP92250.1"/>
    <property type="molecule type" value="Genomic_DNA"/>
</dbReference>
<gene>
    <name evidence="1" type="ORF">BC792_11725</name>
</gene>
<keyword evidence="2" id="KW-1185">Reference proteome</keyword>
<accession>A0A5S5D8A9</accession>
<protein>
    <submittedName>
        <fullName evidence="1">Uncharacterized protein</fullName>
    </submittedName>
</protein>
<evidence type="ECO:0000313" key="2">
    <source>
        <dbReference type="Proteomes" id="UP000325105"/>
    </source>
</evidence>